<keyword evidence="2" id="KW-1185">Reference proteome</keyword>
<dbReference type="PATRIC" id="fig|1030841.3.peg.1984"/>
<evidence type="ECO:0000313" key="1">
    <source>
        <dbReference type="EMBL" id="EGZ44749.1"/>
    </source>
</evidence>
<evidence type="ECO:0000313" key="2">
    <source>
        <dbReference type="Proteomes" id="UP000005336"/>
    </source>
</evidence>
<dbReference type="STRING" id="1030841.HMPREF9370_1993"/>
<proteinExistence type="predicted"/>
<gene>
    <name evidence="1" type="primary">glvR</name>
    <name evidence="1" type="ORF">HMPREF9370_1993</name>
</gene>
<dbReference type="EMBL" id="AGAZ01000067">
    <property type="protein sequence ID" value="EGZ44749.1"/>
    <property type="molecule type" value="Genomic_DNA"/>
</dbReference>
<organism evidence="1 2">
    <name type="scientific">Neisseria wadsworthii 9715</name>
    <dbReference type="NCBI Taxonomy" id="1030841"/>
    <lineage>
        <taxon>Bacteria</taxon>
        <taxon>Pseudomonadati</taxon>
        <taxon>Pseudomonadota</taxon>
        <taxon>Betaproteobacteria</taxon>
        <taxon>Neisseriales</taxon>
        <taxon>Neisseriaceae</taxon>
        <taxon>Neisseria</taxon>
    </lineage>
</organism>
<dbReference type="HOGENOM" id="CLU_3273340_0_0_4"/>
<comment type="caution">
    <text evidence="1">The sequence shown here is derived from an EMBL/GenBank/DDBJ whole genome shotgun (WGS) entry which is preliminary data.</text>
</comment>
<sequence>MNHDVLLSLLGLDGYKEFRIVMNWPGAGNIRHMCWRPDNVP</sequence>
<name>G4CSD3_9NEIS</name>
<dbReference type="AlphaFoldDB" id="G4CSD3"/>
<protein>
    <submittedName>
        <fullName evidence="1">Transcriptional regulator GlvR</fullName>
    </submittedName>
</protein>
<reference evidence="1 2" key="1">
    <citation type="submission" date="2011-06" db="EMBL/GenBank/DDBJ databases">
        <authorList>
            <person name="Muzny D."/>
            <person name="Qin X."/>
            <person name="Deng J."/>
            <person name="Jiang H."/>
            <person name="Liu Y."/>
            <person name="Qu J."/>
            <person name="Song X.-Z."/>
            <person name="Zhang L."/>
            <person name="Thornton R."/>
            <person name="Coyle M."/>
            <person name="Francisco L."/>
            <person name="Jackson L."/>
            <person name="Javaid M."/>
            <person name="Korchina V."/>
            <person name="Kovar C."/>
            <person name="Mata R."/>
            <person name="Mathew T."/>
            <person name="Ngo R."/>
            <person name="Nguyen L."/>
            <person name="Nguyen N."/>
            <person name="Okwuonu G."/>
            <person name="Ongeri F."/>
            <person name="Pham C."/>
            <person name="Simmons D."/>
            <person name="Wilczek-Boney K."/>
            <person name="Hale W."/>
            <person name="Jakkamsetti A."/>
            <person name="Pham P."/>
            <person name="Ruth R."/>
            <person name="San Lucas F."/>
            <person name="Warren J."/>
            <person name="Zhang J."/>
            <person name="Zhao Z."/>
            <person name="Zhou C."/>
            <person name="Zhu D."/>
            <person name="Lee S."/>
            <person name="Bess C."/>
            <person name="Blankenburg K."/>
            <person name="Forbes L."/>
            <person name="Fu Q."/>
            <person name="Gubbala S."/>
            <person name="Hirani K."/>
            <person name="Jayaseelan J.C."/>
            <person name="Lara F."/>
            <person name="Munidasa M."/>
            <person name="Palculict T."/>
            <person name="Patil S."/>
            <person name="Pu L.-L."/>
            <person name="Saada N."/>
            <person name="Tang L."/>
            <person name="Weissenberger G."/>
            <person name="Zhu Y."/>
            <person name="Hemphill L."/>
            <person name="Shang Y."/>
            <person name="Youmans B."/>
            <person name="Ayvaz T."/>
            <person name="Ross M."/>
            <person name="Santibanez J."/>
            <person name="Aqrawi P."/>
            <person name="Gross S."/>
            <person name="Joshi V."/>
            <person name="Fowler G."/>
            <person name="Nazareth L."/>
            <person name="Reid J."/>
            <person name="Worley K."/>
            <person name="Petrosino J."/>
            <person name="Highlander S."/>
            <person name="Gibbs R."/>
        </authorList>
    </citation>
    <scope>NUCLEOTIDE SEQUENCE [LARGE SCALE GENOMIC DNA]</scope>
    <source>
        <strain evidence="1 2">9715</strain>
    </source>
</reference>
<dbReference type="Proteomes" id="UP000005336">
    <property type="component" value="Unassembled WGS sequence"/>
</dbReference>
<accession>G4CSD3</accession>